<name>A0ABD1G1D5_SALDI</name>
<evidence type="ECO:0000256" key="3">
    <source>
        <dbReference type="ARBA" id="ARBA00022512"/>
    </source>
</evidence>
<evidence type="ECO:0000313" key="9">
    <source>
        <dbReference type="EMBL" id="KAL1536979.1"/>
    </source>
</evidence>
<dbReference type="GO" id="GO:0004650">
    <property type="term" value="F:polygalacturonase activity"/>
    <property type="evidence" value="ECO:0007669"/>
    <property type="project" value="UniProtKB-EC"/>
</dbReference>
<comment type="similarity">
    <text evidence="2 8">Belongs to the glycosyl hydrolase 28 family.</text>
</comment>
<dbReference type="Gene3D" id="2.160.20.10">
    <property type="entry name" value="Single-stranded right-handed beta-helix, Pectin lyase-like"/>
    <property type="match status" value="1"/>
</dbReference>
<dbReference type="Pfam" id="PF00295">
    <property type="entry name" value="Glyco_hydro_28"/>
    <property type="match status" value="1"/>
</dbReference>
<accession>A0ABD1G1D5</accession>
<evidence type="ECO:0000256" key="6">
    <source>
        <dbReference type="ARBA" id="ARBA00023295"/>
    </source>
</evidence>
<keyword evidence="10" id="KW-1185">Reference proteome</keyword>
<evidence type="ECO:0000256" key="5">
    <source>
        <dbReference type="ARBA" id="ARBA00022801"/>
    </source>
</evidence>
<comment type="subcellular location">
    <subcellularLocation>
        <location evidence="1">Secreted</location>
        <location evidence="1">Cell wall</location>
    </subcellularLocation>
</comment>
<evidence type="ECO:0000256" key="8">
    <source>
        <dbReference type="RuleBase" id="RU361169"/>
    </source>
</evidence>
<keyword evidence="3" id="KW-0134">Cell wall</keyword>
<keyword evidence="7" id="KW-0961">Cell wall biogenesis/degradation</keyword>
<gene>
    <name evidence="9" type="ORF">AAHA92_29546</name>
</gene>
<protein>
    <submittedName>
        <fullName evidence="9">Endo-polygalacturonase</fullName>
        <ecNumber evidence="9">3.2.1.15</ecNumber>
    </submittedName>
</protein>
<dbReference type="EMBL" id="JBEAFC010000011">
    <property type="protein sequence ID" value="KAL1536979.1"/>
    <property type="molecule type" value="Genomic_DNA"/>
</dbReference>
<dbReference type="SUPFAM" id="SSF51126">
    <property type="entry name" value="Pectin lyase-like"/>
    <property type="match status" value="1"/>
</dbReference>
<dbReference type="InterPro" id="IPR011050">
    <property type="entry name" value="Pectin_lyase_fold/virulence"/>
</dbReference>
<comment type="caution">
    <text evidence="9">The sequence shown here is derived from an EMBL/GenBank/DDBJ whole genome shotgun (WGS) entry which is preliminary data.</text>
</comment>
<dbReference type="Proteomes" id="UP001567538">
    <property type="component" value="Unassembled WGS sequence"/>
</dbReference>
<proteinExistence type="inferred from homology"/>
<organism evidence="9 10">
    <name type="scientific">Salvia divinorum</name>
    <name type="common">Maria pastora</name>
    <name type="synonym">Diviner's sage</name>
    <dbReference type="NCBI Taxonomy" id="28513"/>
    <lineage>
        <taxon>Eukaryota</taxon>
        <taxon>Viridiplantae</taxon>
        <taxon>Streptophyta</taxon>
        <taxon>Embryophyta</taxon>
        <taxon>Tracheophyta</taxon>
        <taxon>Spermatophyta</taxon>
        <taxon>Magnoliopsida</taxon>
        <taxon>eudicotyledons</taxon>
        <taxon>Gunneridae</taxon>
        <taxon>Pentapetalae</taxon>
        <taxon>asterids</taxon>
        <taxon>lamiids</taxon>
        <taxon>Lamiales</taxon>
        <taxon>Lamiaceae</taxon>
        <taxon>Nepetoideae</taxon>
        <taxon>Mentheae</taxon>
        <taxon>Salviinae</taxon>
        <taxon>Salvia</taxon>
        <taxon>Salvia subgen. Calosphace</taxon>
    </lineage>
</organism>
<evidence type="ECO:0000313" key="10">
    <source>
        <dbReference type="Proteomes" id="UP001567538"/>
    </source>
</evidence>
<reference evidence="9 10" key="1">
    <citation type="submission" date="2024-06" db="EMBL/GenBank/DDBJ databases">
        <title>A chromosome level genome sequence of Diviner's sage (Salvia divinorum).</title>
        <authorList>
            <person name="Ford S.A."/>
            <person name="Ro D.-K."/>
            <person name="Ness R.W."/>
            <person name="Phillips M.A."/>
        </authorList>
    </citation>
    <scope>NUCLEOTIDE SEQUENCE [LARGE SCALE GENOMIC DNA]</scope>
    <source>
        <strain evidence="9">SAF-2024a</strain>
        <tissue evidence="9">Leaf</tissue>
    </source>
</reference>
<dbReference type="PANTHER" id="PTHR31375">
    <property type="match status" value="1"/>
</dbReference>
<keyword evidence="6 8" id="KW-0326">Glycosidase</keyword>
<evidence type="ECO:0000256" key="4">
    <source>
        <dbReference type="ARBA" id="ARBA00022525"/>
    </source>
</evidence>
<dbReference type="AlphaFoldDB" id="A0ABD1G1D5"/>
<dbReference type="InterPro" id="IPR012334">
    <property type="entry name" value="Pectin_lyas_fold"/>
</dbReference>
<dbReference type="GO" id="GO:0071555">
    <property type="term" value="P:cell wall organization"/>
    <property type="evidence" value="ECO:0007669"/>
    <property type="project" value="UniProtKB-KW"/>
</dbReference>
<dbReference type="InterPro" id="IPR000743">
    <property type="entry name" value="Glyco_hydro_28"/>
</dbReference>
<evidence type="ECO:0000256" key="1">
    <source>
        <dbReference type="ARBA" id="ARBA00004191"/>
    </source>
</evidence>
<dbReference type="EC" id="3.2.1.15" evidence="9"/>
<evidence type="ECO:0000256" key="7">
    <source>
        <dbReference type="ARBA" id="ARBA00023316"/>
    </source>
</evidence>
<sequence length="97" mass="10416">MVNAINPIIIDQNYCPKNQNCPNQSSGVKISNVTYKDIHGTSATETGVNLECSKSEPCTGITLDKVVLNYKNKAVTAVCGNTVQNMDGVINPLRCLS</sequence>
<keyword evidence="5 8" id="KW-0378">Hydrolase</keyword>
<keyword evidence="4" id="KW-0964">Secreted</keyword>
<evidence type="ECO:0000256" key="2">
    <source>
        <dbReference type="ARBA" id="ARBA00008834"/>
    </source>
</evidence>